<dbReference type="EMBL" id="JAUTDP010000009">
    <property type="protein sequence ID" value="KAK3396589.1"/>
    <property type="molecule type" value="Genomic_DNA"/>
</dbReference>
<dbReference type="AlphaFoldDB" id="A0AAE0PAW9"/>
<keyword evidence="2" id="KW-1185">Reference proteome</keyword>
<reference evidence="1" key="2">
    <citation type="submission" date="2023-07" db="EMBL/GenBank/DDBJ databases">
        <authorList>
            <consortium name="Lawrence Berkeley National Laboratory"/>
            <person name="Haridas S."/>
            <person name="Hensen N."/>
            <person name="Bonometti L."/>
            <person name="Westerberg I."/>
            <person name="Brannstrom I.O."/>
            <person name="Guillou S."/>
            <person name="Cros-Aarteil S."/>
            <person name="Calhoun S."/>
            <person name="Kuo A."/>
            <person name="Mondo S."/>
            <person name="Pangilinan J."/>
            <person name="Riley R."/>
            <person name="LaButti K."/>
            <person name="Andreopoulos B."/>
            <person name="Lipzen A."/>
            <person name="Chen C."/>
            <person name="Yanf M."/>
            <person name="Daum C."/>
            <person name="Ng V."/>
            <person name="Clum A."/>
            <person name="Steindorff A."/>
            <person name="Ohm R."/>
            <person name="Martin F."/>
            <person name="Silar P."/>
            <person name="Natvig D."/>
            <person name="Lalanne C."/>
            <person name="Gautier V."/>
            <person name="Ament-velasquez S.L."/>
            <person name="Kruys A."/>
            <person name="Hutchinson M.I."/>
            <person name="Powell A.J."/>
            <person name="Barry K."/>
            <person name="Miller A.N."/>
            <person name="Grigoriev I.V."/>
            <person name="Debuchy R."/>
            <person name="Gladieux P."/>
            <person name="Thoren M.H."/>
            <person name="Johannesson H."/>
        </authorList>
    </citation>
    <scope>NUCLEOTIDE SEQUENCE</scope>
    <source>
        <strain evidence="1">FGSC 1904</strain>
    </source>
</reference>
<name>A0AAE0PAW9_SORBR</name>
<reference evidence="1" key="1">
    <citation type="journal article" date="2023" name="Mol. Phylogenet. Evol.">
        <title>Genome-scale phylogeny and comparative genomics of the fungal order Sordariales.</title>
        <authorList>
            <person name="Hensen N."/>
            <person name="Bonometti L."/>
            <person name="Westerberg I."/>
            <person name="Brannstrom I.O."/>
            <person name="Guillou S."/>
            <person name="Cros-Aarteil S."/>
            <person name="Calhoun S."/>
            <person name="Haridas S."/>
            <person name="Kuo A."/>
            <person name="Mondo S."/>
            <person name="Pangilinan J."/>
            <person name="Riley R."/>
            <person name="LaButti K."/>
            <person name="Andreopoulos B."/>
            <person name="Lipzen A."/>
            <person name="Chen C."/>
            <person name="Yan M."/>
            <person name="Daum C."/>
            <person name="Ng V."/>
            <person name="Clum A."/>
            <person name="Steindorff A."/>
            <person name="Ohm R.A."/>
            <person name="Martin F."/>
            <person name="Silar P."/>
            <person name="Natvig D.O."/>
            <person name="Lalanne C."/>
            <person name="Gautier V."/>
            <person name="Ament-Velasquez S.L."/>
            <person name="Kruys A."/>
            <person name="Hutchinson M.I."/>
            <person name="Powell A.J."/>
            <person name="Barry K."/>
            <person name="Miller A.N."/>
            <person name="Grigoriev I.V."/>
            <person name="Debuchy R."/>
            <person name="Gladieux P."/>
            <person name="Hiltunen Thoren M."/>
            <person name="Johannesson H."/>
        </authorList>
    </citation>
    <scope>NUCLEOTIDE SEQUENCE</scope>
    <source>
        <strain evidence="1">FGSC 1904</strain>
    </source>
</reference>
<dbReference type="Proteomes" id="UP001281003">
    <property type="component" value="Unassembled WGS sequence"/>
</dbReference>
<protein>
    <submittedName>
        <fullName evidence="1">Uncharacterized protein</fullName>
    </submittedName>
</protein>
<sequence length="220" mass="24222">MGNLNGMVWYGTRGSLFAIFDDDEAMASALPVRYWTQLRAKRTERGTGTKGSRRGRALSPGWYGKGGEVCGSRCRRRVEVSRSLFQSILMESCIIGETASGQPGWLRLEVSKNNLNNKTGRNMSACLPGRRMGPFLQQHDVQCERWSDGGRIGQDTPNTGRDRSWMRRHTADVWGLGGSRSINGVPCFLGSGWLDLFNSGVSAGVSLWVRDEGSGTRGLD</sequence>
<accession>A0AAE0PAW9</accession>
<organism evidence="1 2">
    <name type="scientific">Sordaria brevicollis</name>
    <dbReference type="NCBI Taxonomy" id="83679"/>
    <lineage>
        <taxon>Eukaryota</taxon>
        <taxon>Fungi</taxon>
        <taxon>Dikarya</taxon>
        <taxon>Ascomycota</taxon>
        <taxon>Pezizomycotina</taxon>
        <taxon>Sordariomycetes</taxon>
        <taxon>Sordariomycetidae</taxon>
        <taxon>Sordariales</taxon>
        <taxon>Sordariaceae</taxon>
        <taxon>Sordaria</taxon>
    </lineage>
</organism>
<gene>
    <name evidence="1" type="ORF">B0T20DRAFT_395102</name>
</gene>
<evidence type="ECO:0000313" key="1">
    <source>
        <dbReference type="EMBL" id="KAK3396589.1"/>
    </source>
</evidence>
<comment type="caution">
    <text evidence="1">The sequence shown here is derived from an EMBL/GenBank/DDBJ whole genome shotgun (WGS) entry which is preliminary data.</text>
</comment>
<evidence type="ECO:0000313" key="2">
    <source>
        <dbReference type="Proteomes" id="UP001281003"/>
    </source>
</evidence>
<proteinExistence type="predicted"/>